<dbReference type="InterPro" id="IPR011335">
    <property type="entry name" value="Restrct_endonuc-II-like"/>
</dbReference>
<dbReference type="NCBIfam" id="TIGR02248">
    <property type="entry name" value="mutH_TIGR"/>
    <property type="match status" value="1"/>
</dbReference>
<dbReference type="CDD" id="cd00583">
    <property type="entry name" value="MutH-like"/>
    <property type="match status" value="1"/>
</dbReference>
<evidence type="ECO:0000313" key="10">
    <source>
        <dbReference type="EMBL" id="PPI86404.1"/>
    </source>
</evidence>
<dbReference type="InterPro" id="IPR011337">
    <property type="entry name" value="DNA_rep_MutH/RE_typeII_Sau3AI"/>
</dbReference>
<dbReference type="GO" id="GO:0006304">
    <property type="term" value="P:DNA modification"/>
    <property type="evidence" value="ECO:0007669"/>
    <property type="project" value="InterPro"/>
</dbReference>
<reference evidence="10 11" key="1">
    <citation type="journal article" date="2018" name="Genome Biol. Evol.">
        <title>Cladogenesis and Genomic Streamlining in Extracellular Endosymbionts of Tropical Stink Bugs.</title>
        <authorList>
            <person name="Otero-Bravo A."/>
            <person name="Goffredi S."/>
            <person name="Sabree Z.L."/>
        </authorList>
    </citation>
    <scope>NUCLEOTIDE SEQUENCE [LARGE SCALE GENOMIC DNA]</scope>
    <source>
        <strain evidence="10 11">SoEL</strain>
    </source>
</reference>
<dbReference type="EMBL" id="PDKU01000004">
    <property type="protein sequence ID" value="PPI86404.1"/>
    <property type="molecule type" value="Genomic_DNA"/>
</dbReference>
<dbReference type="AlphaFoldDB" id="A0A2P5SVP3"/>
<keyword evidence="8" id="KW-0812">Transmembrane</keyword>
<evidence type="ECO:0000256" key="6">
    <source>
        <dbReference type="ARBA" id="ARBA00023204"/>
    </source>
</evidence>
<comment type="caution">
    <text evidence="10">The sequence shown here is derived from an EMBL/GenBank/DDBJ whole genome shotgun (WGS) entry which is preliminary data.</text>
</comment>
<comment type="subcellular location">
    <subcellularLocation>
        <location evidence="7">Cytoplasm</location>
    </subcellularLocation>
</comment>
<gene>
    <name evidence="7" type="primary">mutH</name>
    <name evidence="10" type="ORF">CRV10_02920</name>
</gene>
<keyword evidence="11" id="KW-1185">Reference proteome</keyword>
<dbReference type="OrthoDB" id="5634909at2"/>
<evidence type="ECO:0000256" key="8">
    <source>
        <dbReference type="SAM" id="Phobius"/>
    </source>
</evidence>
<dbReference type="Pfam" id="PF02976">
    <property type="entry name" value="MutH"/>
    <property type="match status" value="1"/>
</dbReference>
<keyword evidence="4 7" id="KW-0227">DNA damage</keyword>
<proteinExistence type="inferred from homology"/>
<comment type="function">
    <text evidence="7">Sequence-specific endonuclease that cleaves unmethylated GATC sequences. It is involved in DNA mismatch repair.</text>
</comment>
<feature type="transmembrane region" description="Helical" evidence="8">
    <location>
        <begin position="20"/>
        <end position="37"/>
    </location>
</feature>
<dbReference type="GO" id="GO:0016787">
    <property type="term" value="F:hydrolase activity"/>
    <property type="evidence" value="ECO:0007669"/>
    <property type="project" value="UniProtKB-KW"/>
</dbReference>
<dbReference type="SUPFAM" id="SSF52980">
    <property type="entry name" value="Restriction endonuclease-like"/>
    <property type="match status" value="1"/>
</dbReference>
<dbReference type="HAMAP" id="MF_00759">
    <property type="entry name" value="MutH"/>
    <property type="match status" value="1"/>
</dbReference>
<dbReference type="InterPro" id="IPR037057">
    <property type="entry name" value="DNA_rep_MutH/T2_RE_sf"/>
</dbReference>
<dbReference type="GO" id="GO:0005737">
    <property type="term" value="C:cytoplasm"/>
    <property type="evidence" value="ECO:0007669"/>
    <property type="project" value="UniProtKB-SubCell"/>
</dbReference>
<keyword evidence="8" id="KW-0472">Membrane</keyword>
<comment type="similarity">
    <text evidence="7">Belongs to the MutH family.</text>
</comment>
<keyword evidence="3 7" id="KW-0255">Endonuclease</keyword>
<evidence type="ECO:0000256" key="5">
    <source>
        <dbReference type="ARBA" id="ARBA00022801"/>
    </source>
</evidence>
<dbReference type="GO" id="GO:0004519">
    <property type="term" value="F:endonuclease activity"/>
    <property type="evidence" value="ECO:0007669"/>
    <property type="project" value="UniProtKB-UniRule"/>
</dbReference>
<evidence type="ECO:0000256" key="1">
    <source>
        <dbReference type="ARBA" id="ARBA00022490"/>
    </source>
</evidence>
<keyword evidence="5 7" id="KW-0378">Hydrolase</keyword>
<name>A0A2P5SVP3_9GAMM</name>
<keyword evidence="8" id="KW-1133">Transmembrane helix</keyword>
<dbReference type="Gene3D" id="3.40.600.10">
    <property type="entry name" value="DNA mismatch repair MutH/Restriction endonuclease, type II"/>
    <property type="match status" value="1"/>
</dbReference>
<keyword evidence="1 7" id="KW-0963">Cytoplasm</keyword>
<dbReference type="Proteomes" id="UP000296144">
    <property type="component" value="Unassembled WGS sequence"/>
</dbReference>
<dbReference type="GO" id="GO:0003677">
    <property type="term" value="F:DNA binding"/>
    <property type="evidence" value="ECO:0007669"/>
    <property type="project" value="InterPro"/>
</dbReference>
<protein>
    <recommendedName>
        <fullName evidence="7">DNA mismatch repair protein MutH</fullName>
    </recommendedName>
    <alternativeName>
        <fullName evidence="7">Methyl-directed mismatch repair protein</fullName>
    </alternativeName>
</protein>
<sequence>MNYLFNPPKNKITLLARSQALAGFTIGNLASLAGLVVPENLKKNKGWIGKLIELYLGANSQNKAEQDFVHLGIELKTIPIDSSGNPKESTFICTASLINNVGISWKTSNVRNKLSSILWVPIESNTNIPLKNRRIGISLLWRPSLREDIMLRKDWEEIINMIIFGQVNYINNFHGMLLKLQPKALNKNILTKGIGDKGENIMTIPRSFYLRKSFTKIILSNNHIV</sequence>
<evidence type="ECO:0000256" key="7">
    <source>
        <dbReference type="HAMAP-Rule" id="MF_00759"/>
    </source>
</evidence>
<dbReference type="InterPro" id="IPR004230">
    <property type="entry name" value="DNA_mismatch_repair_MutH"/>
</dbReference>
<keyword evidence="6 7" id="KW-0234">DNA repair</keyword>
<evidence type="ECO:0000256" key="4">
    <source>
        <dbReference type="ARBA" id="ARBA00022763"/>
    </source>
</evidence>
<dbReference type="RefSeq" id="WP_136130347.1">
    <property type="nucleotide sequence ID" value="NZ_PDKU01000004.1"/>
</dbReference>
<feature type="domain" description="DNA mismatch repair MutH/Type II restriction enzyme Sau3AI" evidence="9">
    <location>
        <begin position="56"/>
        <end position="154"/>
    </location>
</feature>
<dbReference type="GO" id="GO:0006298">
    <property type="term" value="P:mismatch repair"/>
    <property type="evidence" value="ECO:0007669"/>
    <property type="project" value="UniProtKB-UniRule"/>
</dbReference>
<keyword evidence="2 7" id="KW-0540">Nuclease</keyword>
<evidence type="ECO:0000256" key="3">
    <source>
        <dbReference type="ARBA" id="ARBA00022759"/>
    </source>
</evidence>
<evidence type="ECO:0000313" key="11">
    <source>
        <dbReference type="Proteomes" id="UP000296144"/>
    </source>
</evidence>
<evidence type="ECO:0000256" key="2">
    <source>
        <dbReference type="ARBA" id="ARBA00022722"/>
    </source>
</evidence>
<accession>A0A2P5SVP3</accession>
<evidence type="ECO:0000259" key="9">
    <source>
        <dbReference type="SMART" id="SM00927"/>
    </source>
</evidence>
<dbReference type="SMART" id="SM00927">
    <property type="entry name" value="MutH"/>
    <property type="match status" value="1"/>
</dbReference>
<dbReference type="NCBIfam" id="NF003458">
    <property type="entry name" value="PRK05070.1"/>
    <property type="match status" value="1"/>
</dbReference>
<organism evidence="10 11">
    <name type="scientific">Candidatus Pantoea edessiphila</name>
    <dbReference type="NCBI Taxonomy" id="2044610"/>
    <lineage>
        <taxon>Bacteria</taxon>
        <taxon>Pseudomonadati</taxon>
        <taxon>Pseudomonadota</taxon>
        <taxon>Gammaproteobacteria</taxon>
        <taxon>Enterobacterales</taxon>
        <taxon>Erwiniaceae</taxon>
        <taxon>Pantoea</taxon>
    </lineage>
</organism>